<sequence>MKRLLDVSDLRVMFHTYRGTIKALNGVRLWLNEEERLGIVGETGCGKSVSALSVMRLIEAPGEIIDGQILFEGNDILKLSEEEMDRHIRGKRMSMIFQEPISALNPVFKVGFQIAEAIAHRNDIDIGDAYKLVPESLEMVGLDWKRSIDLYPHELSGGMAQRAMIAMALAIKPKLLIADEPTSALDVTIQAQILQLLDELVKIGKNAVILITHDLGVASEFCDRITVMYAGNVIEISNSEEIFDEPLHPYTKGLISSIPIIGASRELTGIPGSVPDLVSPPSGCRFHPRCDFCFDRCRMELPALSEILPGHFVACHLYSDGVKEG</sequence>
<keyword evidence="8" id="KW-1278">Translocase</keyword>
<keyword evidence="12" id="KW-1185">Reference proteome</keyword>
<dbReference type="PROSITE" id="PS00211">
    <property type="entry name" value="ABC_TRANSPORTER_1"/>
    <property type="match status" value="1"/>
</dbReference>
<evidence type="ECO:0000256" key="9">
    <source>
        <dbReference type="ARBA" id="ARBA00023136"/>
    </source>
</evidence>
<dbReference type="InterPro" id="IPR003593">
    <property type="entry name" value="AAA+_ATPase"/>
</dbReference>
<dbReference type="GO" id="GO:0005886">
    <property type="term" value="C:plasma membrane"/>
    <property type="evidence" value="ECO:0007669"/>
    <property type="project" value="UniProtKB-SubCell"/>
</dbReference>
<dbReference type="Pfam" id="PF08352">
    <property type="entry name" value="oligo_HPY"/>
    <property type="match status" value="1"/>
</dbReference>
<dbReference type="NCBIfam" id="TIGR01727">
    <property type="entry name" value="oligo_HPY"/>
    <property type="match status" value="1"/>
</dbReference>
<evidence type="ECO:0000256" key="1">
    <source>
        <dbReference type="ARBA" id="ARBA00004202"/>
    </source>
</evidence>
<proteinExistence type="inferred from homology"/>
<evidence type="ECO:0000256" key="4">
    <source>
        <dbReference type="ARBA" id="ARBA00022475"/>
    </source>
</evidence>
<dbReference type="CDD" id="cd03257">
    <property type="entry name" value="ABC_NikE_OppD_transporters"/>
    <property type="match status" value="1"/>
</dbReference>
<dbReference type="PANTHER" id="PTHR43297">
    <property type="entry name" value="OLIGOPEPTIDE TRANSPORT ATP-BINDING PROTEIN APPD"/>
    <property type="match status" value="1"/>
</dbReference>
<dbReference type="InterPro" id="IPR013563">
    <property type="entry name" value="Oligopep_ABC_C"/>
</dbReference>
<evidence type="ECO:0000313" key="11">
    <source>
        <dbReference type="EMBL" id="SDX79956.1"/>
    </source>
</evidence>
<comment type="similarity">
    <text evidence="2">Belongs to the ABC transporter superfamily.</text>
</comment>
<organism evidence="11 12">
    <name type="scientific">Acetomicrobium thermoterrenum DSM 13490</name>
    <dbReference type="NCBI Taxonomy" id="1120987"/>
    <lineage>
        <taxon>Bacteria</taxon>
        <taxon>Thermotogati</taxon>
        <taxon>Synergistota</taxon>
        <taxon>Synergistia</taxon>
        <taxon>Synergistales</taxon>
        <taxon>Acetomicrobiaceae</taxon>
        <taxon>Acetomicrobium</taxon>
    </lineage>
</organism>
<evidence type="ECO:0000256" key="6">
    <source>
        <dbReference type="ARBA" id="ARBA00022741"/>
    </source>
</evidence>
<evidence type="ECO:0000256" key="7">
    <source>
        <dbReference type="ARBA" id="ARBA00022840"/>
    </source>
</evidence>
<evidence type="ECO:0000259" key="10">
    <source>
        <dbReference type="PROSITE" id="PS50893"/>
    </source>
</evidence>
<gene>
    <name evidence="11" type="ORF">SAMN03080603_00679</name>
</gene>
<keyword evidence="5" id="KW-0997">Cell inner membrane</keyword>
<dbReference type="PROSITE" id="PS50893">
    <property type="entry name" value="ABC_TRANSPORTER_2"/>
    <property type="match status" value="1"/>
</dbReference>
<keyword evidence="6" id="KW-0547">Nucleotide-binding</keyword>
<dbReference type="SUPFAM" id="SSF52540">
    <property type="entry name" value="P-loop containing nucleoside triphosphate hydrolases"/>
    <property type="match status" value="1"/>
</dbReference>
<dbReference type="RefSeq" id="WP_091460604.1">
    <property type="nucleotide sequence ID" value="NZ_FNPD01000003.1"/>
</dbReference>
<dbReference type="GO" id="GO:0005524">
    <property type="term" value="F:ATP binding"/>
    <property type="evidence" value="ECO:0007669"/>
    <property type="project" value="UniProtKB-KW"/>
</dbReference>
<keyword evidence="9" id="KW-0472">Membrane</keyword>
<keyword evidence="4" id="KW-1003">Cell membrane</keyword>
<dbReference type="InterPro" id="IPR017871">
    <property type="entry name" value="ABC_transporter-like_CS"/>
</dbReference>
<dbReference type="EMBL" id="FNPD01000003">
    <property type="protein sequence ID" value="SDX79956.1"/>
    <property type="molecule type" value="Genomic_DNA"/>
</dbReference>
<name>A0A1H3EMF9_9BACT</name>
<feature type="domain" description="ABC transporter" evidence="10">
    <location>
        <begin position="5"/>
        <end position="255"/>
    </location>
</feature>
<comment type="subcellular location">
    <subcellularLocation>
        <location evidence="1">Cell membrane</location>
        <topology evidence="1">Peripheral membrane protein</topology>
    </subcellularLocation>
</comment>
<dbReference type="GO" id="GO:0015833">
    <property type="term" value="P:peptide transport"/>
    <property type="evidence" value="ECO:0007669"/>
    <property type="project" value="InterPro"/>
</dbReference>
<dbReference type="GO" id="GO:0016887">
    <property type="term" value="F:ATP hydrolysis activity"/>
    <property type="evidence" value="ECO:0007669"/>
    <property type="project" value="InterPro"/>
</dbReference>
<evidence type="ECO:0000256" key="8">
    <source>
        <dbReference type="ARBA" id="ARBA00022967"/>
    </source>
</evidence>
<dbReference type="InterPro" id="IPR027417">
    <property type="entry name" value="P-loop_NTPase"/>
</dbReference>
<reference evidence="12" key="1">
    <citation type="submission" date="2016-10" db="EMBL/GenBank/DDBJ databases">
        <authorList>
            <person name="Varghese N."/>
            <person name="Submissions S."/>
        </authorList>
    </citation>
    <scope>NUCLEOTIDE SEQUENCE [LARGE SCALE GENOMIC DNA]</scope>
    <source>
        <strain evidence="12">DSM 13490</strain>
    </source>
</reference>
<accession>A0A1H3EMF9</accession>
<dbReference type="Pfam" id="PF00005">
    <property type="entry name" value="ABC_tran"/>
    <property type="match status" value="1"/>
</dbReference>
<dbReference type="PANTHER" id="PTHR43297:SF14">
    <property type="entry name" value="ATPASE AAA-TYPE CORE DOMAIN-CONTAINING PROTEIN"/>
    <property type="match status" value="1"/>
</dbReference>
<evidence type="ECO:0000256" key="5">
    <source>
        <dbReference type="ARBA" id="ARBA00022519"/>
    </source>
</evidence>
<dbReference type="Gene3D" id="3.40.50.300">
    <property type="entry name" value="P-loop containing nucleotide triphosphate hydrolases"/>
    <property type="match status" value="1"/>
</dbReference>
<dbReference type="AlphaFoldDB" id="A0A1H3EMF9"/>
<dbReference type="InterPro" id="IPR003439">
    <property type="entry name" value="ABC_transporter-like_ATP-bd"/>
</dbReference>
<dbReference type="Proteomes" id="UP000199266">
    <property type="component" value="Unassembled WGS sequence"/>
</dbReference>
<evidence type="ECO:0000256" key="2">
    <source>
        <dbReference type="ARBA" id="ARBA00005417"/>
    </source>
</evidence>
<dbReference type="SMART" id="SM00382">
    <property type="entry name" value="AAA"/>
    <property type="match status" value="1"/>
</dbReference>
<keyword evidence="7 11" id="KW-0067">ATP-binding</keyword>
<protein>
    <submittedName>
        <fullName evidence="11">Peptide/nickel transport system ATP-binding protein</fullName>
    </submittedName>
</protein>
<keyword evidence="3" id="KW-0813">Transport</keyword>
<dbReference type="InterPro" id="IPR050388">
    <property type="entry name" value="ABC_Ni/Peptide_Import"/>
</dbReference>
<evidence type="ECO:0000256" key="3">
    <source>
        <dbReference type="ARBA" id="ARBA00022448"/>
    </source>
</evidence>
<evidence type="ECO:0000313" key="12">
    <source>
        <dbReference type="Proteomes" id="UP000199266"/>
    </source>
</evidence>
<dbReference type="FunFam" id="3.40.50.300:FF:000016">
    <property type="entry name" value="Oligopeptide ABC transporter ATP-binding component"/>
    <property type="match status" value="1"/>
</dbReference>